<sequence>MFAFYRHLLSEKIILGTTVGASIILMLVGVIFWGGFNTAMEATNSLEFCISCHEMEDNVYQEYKQTIHYKNRVGIRAICSDCHVPRDWTHKVVRKIQASNELIHTLIGSINTPEKFEEKRLELANHVWKTMKETDSRECRNCHSFRSMEMNAQKSRSALVHRYSLNRNKTCIDCHKGIAHQLPDDVEVYRGGDDKDHELYASMKLPCVDCHEDMQKPPEEDWDLD</sequence>
<evidence type="ECO:0000256" key="9">
    <source>
        <dbReference type="ARBA" id="ARBA00022989"/>
    </source>
</evidence>
<dbReference type="Pfam" id="PF03264">
    <property type="entry name" value="Cytochrom_NNT"/>
    <property type="match status" value="1"/>
</dbReference>
<keyword evidence="7" id="KW-0479">Metal-binding</keyword>
<dbReference type="AlphaFoldDB" id="A0A3B0XAU2"/>
<keyword evidence="8" id="KW-0249">Electron transport</keyword>
<dbReference type="GO" id="GO:0005886">
    <property type="term" value="C:plasma membrane"/>
    <property type="evidence" value="ECO:0007669"/>
    <property type="project" value="UniProtKB-SubCell"/>
</dbReference>
<protein>
    <submittedName>
        <fullName evidence="14">Cytochrome c-type protein NapC</fullName>
    </submittedName>
</protein>
<keyword evidence="4" id="KW-1003">Cell membrane</keyword>
<dbReference type="Gene3D" id="1.10.3820.10">
    <property type="entry name" value="Di-heme elbow motif domain"/>
    <property type="match status" value="1"/>
</dbReference>
<evidence type="ECO:0000256" key="5">
    <source>
        <dbReference type="ARBA" id="ARBA00022617"/>
    </source>
</evidence>
<gene>
    <name evidence="14" type="ORF">MNBD_GAMMA08-2874</name>
</gene>
<feature type="transmembrane region" description="Helical" evidence="12">
    <location>
        <begin position="12"/>
        <end position="36"/>
    </location>
</feature>
<evidence type="ECO:0000256" key="1">
    <source>
        <dbReference type="ARBA" id="ARBA00004236"/>
    </source>
</evidence>
<evidence type="ECO:0000256" key="2">
    <source>
        <dbReference type="ARBA" id="ARBA00007395"/>
    </source>
</evidence>
<evidence type="ECO:0000256" key="6">
    <source>
        <dbReference type="ARBA" id="ARBA00022692"/>
    </source>
</evidence>
<keyword evidence="6 12" id="KW-0812">Transmembrane</keyword>
<proteinExistence type="inferred from homology"/>
<keyword evidence="10" id="KW-0408">Iron</keyword>
<dbReference type="SUPFAM" id="SSF48695">
    <property type="entry name" value="Multiheme cytochromes"/>
    <property type="match status" value="1"/>
</dbReference>
<keyword evidence="3" id="KW-0813">Transport</keyword>
<comment type="similarity">
    <text evidence="2">Belongs to the NapC/NirT/NrfH family.</text>
</comment>
<keyword evidence="9 12" id="KW-1133">Transmembrane helix</keyword>
<accession>A0A3B0XAU2</accession>
<evidence type="ECO:0000256" key="10">
    <source>
        <dbReference type="ARBA" id="ARBA00023004"/>
    </source>
</evidence>
<keyword evidence="5" id="KW-0349">Heme</keyword>
<dbReference type="InterPro" id="IPR005126">
    <property type="entry name" value="NapC/NirT_cyt_c_N"/>
</dbReference>
<evidence type="ECO:0000256" key="8">
    <source>
        <dbReference type="ARBA" id="ARBA00022982"/>
    </source>
</evidence>
<dbReference type="InterPro" id="IPR036280">
    <property type="entry name" value="Multihaem_cyt_sf"/>
</dbReference>
<dbReference type="GO" id="GO:0009055">
    <property type="term" value="F:electron transfer activity"/>
    <property type="evidence" value="ECO:0007669"/>
    <property type="project" value="TreeGrafter"/>
</dbReference>
<dbReference type="FunFam" id="1.10.3820.10:FF:000001">
    <property type="entry name" value="Cytochrome c-type protein"/>
    <property type="match status" value="1"/>
</dbReference>
<keyword evidence="11 12" id="KW-0472">Membrane</keyword>
<dbReference type="InterPro" id="IPR038266">
    <property type="entry name" value="NapC/NirT_cytc_sf"/>
</dbReference>
<evidence type="ECO:0000256" key="11">
    <source>
        <dbReference type="ARBA" id="ARBA00023136"/>
    </source>
</evidence>
<reference evidence="14" key="1">
    <citation type="submission" date="2018-06" db="EMBL/GenBank/DDBJ databases">
        <authorList>
            <person name="Zhirakovskaya E."/>
        </authorList>
    </citation>
    <scope>NUCLEOTIDE SEQUENCE</scope>
</reference>
<comment type="subcellular location">
    <subcellularLocation>
        <location evidence="1">Cell membrane</location>
    </subcellularLocation>
</comment>
<organism evidence="14">
    <name type="scientific">hydrothermal vent metagenome</name>
    <dbReference type="NCBI Taxonomy" id="652676"/>
    <lineage>
        <taxon>unclassified sequences</taxon>
        <taxon>metagenomes</taxon>
        <taxon>ecological metagenomes</taxon>
    </lineage>
</organism>
<dbReference type="GO" id="GO:0009061">
    <property type="term" value="P:anaerobic respiration"/>
    <property type="evidence" value="ECO:0007669"/>
    <property type="project" value="TreeGrafter"/>
</dbReference>
<dbReference type="InterPro" id="IPR051174">
    <property type="entry name" value="Cytochrome_c-type_ET"/>
</dbReference>
<dbReference type="PANTHER" id="PTHR30333:SF1">
    <property type="entry name" value="CYTOCHROME C-TYPE PROTEIN NAPC"/>
    <property type="match status" value="1"/>
</dbReference>
<dbReference type="EMBL" id="UOFH01000120">
    <property type="protein sequence ID" value="VAW60057.1"/>
    <property type="molecule type" value="Genomic_DNA"/>
</dbReference>
<evidence type="ECO:0000256" key="4">
    <source>
        <dbReference type="ARBA" id="ARBA00022475"/>
    </source>
</evidence>
<evidence type="ECO:0000259" key="13">
    <source>
        <dbReference type="Pfam" id="PF03264"/>
    </source>
</evidence>
<name>A0A3B0XAU2_9ZZZZ</name>
<evidence type="ECO:0000256" key="3">
    <source>
        <dbReference type="ARBA" id="ARBA00022448"/>
    </source>
</evidence>
<evidence type="ECO:0000256" key="7">
    <source>
        <dbReference type="ARBA" id="ARBA00022723"/>
    </source>
</evidence>
<evidence type="ECO:0000313" key="14">
    <source>
        <dbReference type="EMBL" id="VAW60057.1"/>
    </source>
</evidence>
<feature type="domain" description="NapC/NirT cytochrome c N-terminal" evidence="13">
    <location>
        <begin position="20"/>
        <end position="184"/>
    </location>
</feature>
<evidence type="ECO:0000256" key="12">
    <source>
        <dbReference type="SAM" id="Phobius"/>
    </source>
</evidence>
<dbReference type="GO" id="GO:0046872">
    <property type="term" value="F:metal ion binding"/>
    <property type="evidence" value="ECO:0007669"/>
    <property type="project" value="UniProtKB-KW"/>
</dbReference>
<dbReference type="PANTHER" id="PTHR30333">
    <property type="entry name" value="CYTOCHROME C-TYPE PROTEIN"/>
    <property type="match status" value="1"/>
</dbReference>